<sequence length="227" mass="25858">MLDILGIFQIIWVKQVLEIDHQWFIMFCTSQVTKLEEDMDTGINQAEELESITTTVEPLTSSAEGLVRRACEKDVSLISAFEASLFPIIQDILAKEGDHGDPIELKLTSVASTKLIYENKKQLLRSHKCWIVFSLFFPDENKKQLLRSYRGGCGVYCHFCPASQCWKKKDEDLVKEIKDPKEFLVKSLARLACTSPGRYPAIIQEYLDPTNQAALIQLFAKYNCSIV</sequence>
<evidence type="ECO:0000313" key="3">
    <source>
        <dbReference type="Proteomes" id="UP000631114"/>
    </source>
</evidence>
<accession>A0A835ITE5</accession>
<organism evidence="2 3">
    <name type="scientific">Coptis chinensis</name>
    <dbReference type="NCBI Taxonomy" id="261450"/>
    <lineage>
        <taxon>Eukaryota</taxon>
        <taxon>Viridiplantae</taxon>
        <taxon>Streptophyta</taxon>
        <taxon>Embryophyta</taxon>
        <taxon>Tracheophyta</taxon>
        <taxon>Spermatophyta</taxon>
        <taxon>Magnoliopsida</taxon>
        <taxon>Ranunculales</taxon>
        <taxon>Ranunculaceae</taxon>
        <taxon>Coptidoideae</taxon>
        <taxon>Coptis</taxon>
    </lineage>
</organism>
<evidence type="ECO:0000313" key="2">
    <source>
        <dbReference type="EMBL" id="KAF9623299.1"/>
    </source>
</evidence>
<evidence type="ECO:0000259" key="1">
    <source>
        <dbReference type="Pfam" id="PF03378"/>
    </source>
</evidence>
<feature type="domain" description="Exportin-2 C-terminal" evidence="1">
    <location>
        <begin position="102"/>
        <end position="217"/>
    </location>
</feature>
<dbReference type="GO" id="GO:0031267">
    <property type="term" value="F:small GTPase binding"/>
    <property type="evidence" value="ECO:0007669"/>
    <property type="project" value="InterPro"/>
</dbReference>
<proteinExistence type="predicted"/>
<dbReference type="InterPro" id="IPR005043">
    <property type="entry name" value="XPO2_C"/>
</dbReference>
<protein>
    <recommendedName>
        <fullName evidence="1">Exportin-2 C-terminal domain-containing protein</fullName>
    </recommendedName>
</protein>
<reference evidence="2 3" key="1">
    <citation type="submission" date="2020-10" db="EMBL/GenBank/DDBJ databases">
        <title>The Coptis chinensis genome and diversification of protoberbering-type alkaloids.</title>
        <authorList>
            <person name="Wang B."/>
            <person name="Shu S."/>
            <person name="Song C."/>
            <person name="Liu Y."/>
        </authorList>
    </citation>
    <scope>NUCLEOTIDE SEQUENCE [LARGE SCALE GENOMIC DNA]</scope>
    <source>
        <strain evidence="2">HL-2020</strain>
        <tissue evidence="2">Leaf</tissue>
    </source>
</reference>
<comment type="caution">
    <text evidence="2">The sequence shown here is derived from an EMBL/GenBank/DDBJ whole genome shotgun (WGS) entry which is preliminary data.</text>
</comment>
<dbReference type="AlphaFoldDB" id="A0A835ITE5"/>
<dbReference type="EMBL" id="JADFTS010000001">
    <property type="protein sequence ID" value="KAF9623299.1"/>
    <property type="molecule type" value="Genomic_DNA"/>
</dbReference>
<dbReference type="OrthoDB" id="1735062at2759"/>
<dbReference type="Proteomes" id="UP000631114">
    <property type="component" value="Unassembled WGS sequence"/>
</dbReference>
<keyword evidence="3" id="KW-1185">Reference proteome</keyword>
<dbReference type="Pfam" id="PF03378">
    <property type="entry name" value="CAS_CSE1"/>
    <property type="match status" value="1"/>
</dbReference>
<gene>
    <name evidence="2" type="ORF">IFM89_000788</name>
</gene>
<name>A0A835ITE5_9MAGN</name>